<evidence type="ECO:0000256" key="1">
    <source>
        <dbReference type="ARBA" id="ARBA00022443"/>
    </source>
</evidence>
<dbReference type="PANTHER" id="PTHR45929">
    <property type="entry name" value="JAK PATHWAY SIGNAL TRANSDUCTION ADAPTOR MOLECULE"/>
    <property type="match status" value="1"/>
</dbReference>
<dbReference type="STRING" id="39966.A0A369JA98"/>
<dbReference type="PROSITE" id="PS50002">
    <property type="entry name" value="SH3"/>
    <property type="match status" value="1"/>
</dbReference>
<dbReference type="SUPFAM" id="SSF50044">
    <property type="entry name" value="SH3-domain"/>
    <property type="match status" value="1"/>
</dbReference>
<evidence type="ECO:0000256" key="2">
    <source>
        <dbReference type="PROSITE-ProRule" id="PRU00192"/>
    </source>
</evidence>
<evidence type="ECO:0000256" key="3">
    <source>
        <dbReference type="SAM" id="MobiDB-lite"/>
    </source>
</evidence>
<feature type="compositionally biased region" description="Pro residues" evidence="3">
    <location>
        <begin position="238"/>
        <end position="248"/>
    </location>
</feature>
<name>A0A369JA98_HYPMA</name>
<dbReference type="AlphaFoldDB" id="A0A369JA98"/>
<sequence length="297" mass="30771">MDAAALLAHIVSQTEQNIKFLIAQNQISAADGRDILQKLPVAKPTTAPTPDALVQQTQSLAISTPAPSLITPAAYTPSPVSSTPYQSPPPPHAPAGPHVLFRAKATWDYNVNNQDPNDLTFRAGDTIDIIAETNPDWWTGTLHGKQGLFPSNYVEKIPGSAAPPPPPQSAYTSPPPTSTPYGPPASTPYGASATTPYGPQGSMEKVSSPPGYPSYGYQPPSGYQGPPPQGQGYLPYSSAPPPMGPTPQPESQSPAEQQPKKSKFGGKFGSTLAHSAVGGVGFGAGSAVGSGLIHSIF</sequence>
<proteinExistence type="predicted"/>
<gene>
    <name evidence="5" type="primary">HSE1_1</name>
    <name evidence="5" type="ORF">Hypma_002492</name>
</gene>
<dbReference type="SMART" id="SM00326">
    <property type="entry name" value="SH3"/>
    <property type="match status" value="1"/>
</dbReference>
<dbReference type="InterPro" id="IPR001452">
    <property type="entry name" value="SH3_domain"/>
</dbReference>
<comment type="caution">
    <text evidence="5">The sequence shown here is derived from an EMBL/GenBank/DDBJ whole genome shotgun (WGS) entry which is preliminary data.</text>
</comment>
<feature type="region of interest" description="Disordered" evidence="3">
    <location>
        <begin position="73"/>
        <end position="97"/>
    </location>
</feature>
<feature type="compositionally biased region" description="Pro residues" evidence="3">
    <location>
        <begin position="161"/>
        <end position="186"/>
    </location>
</feature>
<evidence type="ECO:0000313" key="5">
    <source>
        <dbReference type="EMBL" id="RDB16663.1"/>
    </source>
</evidence>
<dbReference type="Gene3D" id="2.30.30.40">
    <property type="entry name" value="SH3 Domains"/>
    <property type="match status" value="1"/>
</dbReference>
<dbReference type="PRINTS" id="PR00452">
    <property type="entry name" value="SH3DOMAIN"/>
</dbReference>
<keyword evidence="6" id="KW-1185">Reference proteome</keyword>
<dbReference type="GO" id="GO:0033565">
    <property type="term" value="C:ESCRT-0 complex"/>
    <property type="evidence" value="ECO:0007669"/>
    <property type="project" value="TreeGrafter"/>
</dbReference>
<organism evidence="5 6">
    <name type="scientific">Hypsizygus marmoreus</name>
    <name type="common">White beech mushroom</name>
    <name type="synonym">Agaricus marmoreus</name>
    <dbReference type="NCBI Taxonomy" id="39966"/>
    <lineage>
        <taxon>Eukaryota</taxon>
        <taxon>Fungi</taxon>
        <taxon>Dikarya</taxon>
        <taxon>Basidiomycota</taxon>
        <taxon>Agaricomycotina</taxon>
        <taxon>Agaricomycetes</taxon>
        <taxon>Agaricomycetidae</taxon>
        <taxon>Agaricales</taxon>
        <taxon>Tricholomatineae</taxon>
        <taxon>Lyophyllaceae</taxon>
        <taxon>Hypsizygus</taxon>
    </lineage>
</organism>
<evidence type="ECO:0000313" key="6">
    <source>
        <dbReference type="Proteomes" id="UP000076154"/>
    </source>
</evidence>
<feature type="domain" description="SH3" evidence="4">
    <location>
        <begin position="98"/>
        <end position="159"/>
    </location>
</feature>
<accession>A0A369JA98</accession>
<dbReference type="InterPro" id="IPR050670">
    <property type="entry name" value="STAM"/>
</dbReference>
<evidence type="ECO:0000259" key="4">
    <source>
        <dbReference type="PROSITE" id="PS50002"/>
    </source>
</evidence>
<protein>
    <submittedName>
        <fullName evidence="5">Class E vacuolar protein-sorting machinery protein HSE1</fullName>
    </submittedName>
</protein>
<feature type="compositionally biased region" description="Low complexity" evidence="3">
    <location>
        <begin position="73"/>
        <end position="85"/>
    </location>
</feature>
<feature type="region of interest" description="Disordered" evidence="3">
    <location>
        <begin position="154"/>
        <end position="270"/>
    </location>
</feature>
<feature type="compositionally biased region" description="Low complexity" evidence="3">
    <location>
        <begin position="207"/>
        <end position="237"/>
    </location>
</feature>
<dbReference type="PRINTS" id="PR00499">
    <property type="entry name" value="P67PHOX"/>
</dbReference>
<dbReference type="EMBL" id="LUEZ02000122">
    <property type="protein sequence ID" value="RDB16663.1"/>
    <property type="molecule type" value="Genomic_DNA"/>
</dbReference>
<dbReference type="GO" id="GO:0043328">
    <property type="term" value="P:protein transport to vacuole involved in ubiquitin-dependent protein catabolic process via the multivesicular body sorting pathway"/>
    <property type="evidence" value="ECO:0007669"/>
    <property type="project" value="TreeGrafter"/>
</dbReference>
<dbReference type="FunFam" id="2.30.30.40:FF:000072">
    <property type="entry name" value="Unconventional Myosin IB"/>
    <property type="match status" value="1"/>
</dbReference>
<dbReference type="Proteomes" id="UP000076154">
    <property type="component" value="Unassembled WGS sequence"/>
</dbReference>
<dbReference type="Pfam" id="PF07653">
    <property type="entry name" value="SH3_2"/>
    <property type="match status" value="1"/>
</dbReference>
<reference evidence="5" key="1">
    <citation type="submission" date="2018-04" db="EMBL/GenBank/DDBJ databases">
        <title>Whole genome sequencing of Hypsizygus marmoreus.</title>
        <authorList>
            <person name="Choi I.-G."/>
            <person name="Min B."/>
            <person name="Kim J.-G."/>
            <person name="Kim S."/>
            <person name="Oh Y.-L."/>
            <person name="Kong W.-S."/>
            <person name="Park H."/>
            <person name="Jeong J."/>
            <person name="Song E.-S."/>
        </authorList>
    </citation>
    <scope>NUCLEOTIDE SEQUENCE [LARGE SCALE GENOMIC DNA]</scope>
    <source>
        <strain evidence="5">51987-8</strain>
    </source>
</reference>
<dbReference type="OrthoDB" id="5983572at2759"/>
<dbReference type="InterPro" id="IPR036028">
    <property type="entry name" value="SH3-like_dom_sf"/>
</dbReference>
<dbReference type="InParanoid" id="A0A369JA98"/>
<dbReference type="PANTHER" id="PTHR45929:SF3">
    <property type="entry name" value="JAK PATHWAY SIGNAL TRANSDUCTION ADAPTOR MOLECULE"/>
    <property type="match status" value="1"/>
</dbReference>
<keyword evidence="1 2" id="KW-0728">SH3 domain</keyword>
<dbReference type="FunCoup" id="A0A369JA98">
    <property type="interactions" value="57"/>
</dbReference>